<accession>G3A1J0</accession>
<protein>
    <submittedName>
        <fullName evidence="1">Uncharacterized protein</fullName>
    </submittedName>
</protein>
<dbReference type="EMBL" id="FR854086">
    <property type="protein sequence ID" value="CCA85090.1"/>
    <property type="molecule type" value="Genomic_DNA"/>
</dbReference>
<dbReference type="AlphaFoldDB" id="G3A1J0"/>
<reference evidence="1" key="1">
    <citation type="journal article" date="2011" name="PLoS ONE">
        <title>Ralstonia syzygii, the Blood Disease Bacterium and some Asian R. solanacearum strains form a single genomic species despite divergent lifestyles.</title>
        <authorList>
            <person name="Remenant B."/>
            <person name="de Cambiaire J.C."/>
            <person name="Cellier G."/>
            <person name="Jacobs J.M."/>
            <person name="Mangenot S."/>
            <person name="Barbe V."/>
            <person name="Lajus A."/>
            <person name="Vallenet D."/>
            <person name="Medigue C."/>
            <person name="Fegan M."/>
            <person name="Allen C."/>
            <person name="Prior P."/>
        </authorList>
    </citation>
    <scope>NUCLEOTIDE SEQUENCE</scope>
    <source>
        <strain evidence="1">R24</strain>
    </source>
</reference>
<reference evidence="1" key="2">
    <citation type="submission" date="2011-04" db="EMBL/GenBank/DDBJ databases">
        <authorList>
            <person name="Genoscope - CEA"/>
        </authorList>
    </citation>
    <scope>NUCLEOTIDE SEQUENCE</scope>
    <source>
        <strain evidence="1">R24</strain>
    </source>
</reference>
<evidence type="ECO:0000313" key="1">
    <source>
        <dbReference type="EMBL" id="CCA85090.1"/>
    </source>
</evidence>
<proteinExistence type="predicted"/>
<name>G3A1J0_9RALS</name>
<gene>
    <name evidence="1" type="ORF">RALSY_11085</name>
</gene>
<sequence length="117" mass="14010">MSSAWSAYRRSQTHNLRFRPLQKQGVREISDKSWGMTVTEAVRFLDACDTWTEILRSCRAGRESHLICHLPSPRRGSRYRRIHIRWQFTHFLEKGEFLIQSCQPHSIQPFQYRGIYK</sequence>
<organism evidence="1">
    <name type="scientific">Ralstonia syzygii R24</name>
    <dbReference type="NCBI Taxonomy" id="907261"/>
    <lineage>
        <taxon>Bacteria</taxon>
        <taxon>Pseudomonadati</taxon>
        <taxon>Pseudomonadota</taxon>
        <taxon>Betaproteobacteria</taxon>
        <taxon>Burkholderiales</taxon>
        <taxon>Burkholderiaceae</taxon>
        <taxon>Ralstonia</taxon>
        <taxon>Ralstonia solanacearum species complex</taxon>
    </lineage>
</organism>